<dbReference type="EMBL" id="QXFU01002194">
    <property type="protein sequence ID" value="KAE8989104.1"/>
    <property type="molecule type" value="Genomic_DNA"/>
</dbReference>
<protein>
    <submittedName>
        <fullName evidence="2">Uncharacterized protein</fullName>
    </submittedName>
</protein>
<name>A0A6A3JA86_9STRA</name>
<dbReference type="Proteomes" id="UP000435112">
    <property type="component" value="Unassembled WGS sequence"/>
</dbReference>
<proteinExistence type="predicted"/>
<evidence type="ECO:0000313" key="3">
    <source>
        <dbReference type="Proteomes" id="UP000435112"/>
    </source>
</evidence>
<evidence type="ECO:0000256" key="1">
    <source>
        <dbReference type="SAM" id="MobiDB-lite"/>
    </source>
</evidence>
<evidence type="ECO:0000313" key="2">
    <source>
        <dbReference type="EMBL" id="KAE8989104.1"/>
    </source>
</evidence>
<comment type="caution">
    <text evidence="2">The sequence shown here is derived from an EMBL/GenBank/DDBJ whole genome shotgun (WGS) entry which is preliminary data.</text>
</comment>
<feature type="region of interest" description="Disordered" evidence="1">
    <location>
        <begin position="1"/>
        <end position="25"/>
    </location>
</feature>
<accession>A0A6A3JA86</accession>
<gene>
    <name evidence="2" type="ORF">PR002_g21549</name>
</gene>
<dbReference type="AlphaFoldDB" id="A0A6A3JA86"/>
<organism evidence="2 3">
    <name type="scientific">Phytophthora rubi</name>
    <dbReference type="NCBI Taxonomy" id="129364"/>
    <lineage>
        <taxon>Eukaryota</taxon>
        <taxon>Sar</taxon>
        <taxon>Stramenopiles</taxon>
        <taxon>Oomycota</taxon>
        <taxon>Peronosporomycetes</taxon>
        <taxon>Peronosporales</taxon>
        <taxon>Peronosporaceae</taxon>
        <taxon>Phytophthora</taxon>
    </lineage>
</organism>
<sequence length="114" mass="12415">MGPEKHQPYSSSTNHKVCRSASSRKEHRIHNDLLAACKVGESFGVFPNRIGPHHRTSQRAIELHGAPGPALAGIDVWSMSPDGVDSSDIADSVFSRRSRARLASSQRWTSPSTP</sequence>
<reference evidence="2 3" key="1">
    <citation type="submission" date="2018-09" db="EMBL/GenBank/DDBJ databases">
        <title>Genomic investigation of the strawberry pathogen Phytophthora fragariae indicates pathogenicity is determined by transcriptional variation in three key races.</title>
        <authorList>
            <person name="Adams T.M."/>
            <person name="Armitage A.D."/>
            <person name="Sobczyk M.K."/>
            <person name="Bates H.J."/>
            <person name="Dunwell J.M."/>
            <person name="Nellist C.F."/>
            <person name="Harrison R.J."/>
        </authorList>
    </citation>
    <scope>NUCLEOTIDE SEQUENCE [LARGE SCALE GENOMIC DNA]</scope>
    <source>
        <strain evidence="2 3">SCRP324</strain>
    </source>
</reference>